<dbReference type="EMBL" id="JAKLWS010000027">
    <property type="protein sequence ID" value="MCG2590192.1"/>
    <property type="molecule type" value="Genomic_DNA"/>
</dbReference>
<evidence type="ECO:0000256" key="1">
    <source>
        <dbReference type="ARBA" id="ARBA00022448"/>
    </source>
</evidence>
<evidence type="ECO:0000256" key="4">
    <source>
        <dbReference type="ARBA" id="ARBA00023004"/>
    </source>
</evidence>
<dbReference type="Proteomes" id="UP001165366">
    <property type="component" value="Unassembled WGS sequence"/>
</dbReference>
<keyword evidence="5" id="KW-0411">Iron-sulfur</keyword>
<protein>
    <submittedName>
        <fullName evidence="7">4Fe-4S binding protein</fullName>
    </submittedName>
</protein>
<keyword evidence="3" id="KW-0249">Electron transport</keyword>
<proteinExistence type="predicted"/>
<name>A0ABS9KH60_9BACT</name>
<dbReference type="SUPFAM" id="SSF54862">
    <property type="entry name" value="4Fe-4S ferredoxins"/>
    <property type="match status" value="1"/>
</dbReference>
<dbReference type="PIRSF" id="PIRSF036548">
    <property type="entry name" value="Fdx_FixX"/>
    <property type="match status" value="1"/>
</dbReference>
<dbReference type="PANTHER" id="PTHR43082">
    <property type="entry name" value="FERREDOXIN-LIKE"/>
    <property type="match status" value="1"/>
</dbReference>
<dbReference type="InterPro" id="IPR017896">
    <property type="entry name" value="4Fe4S_Fe-S-bd"/>
</dbReference>
<reference evidence="7" key="2">
    <citation type="submission" date="2024-05" db="EMBL/GenBank/DDBJ databases">
        <title>Rhodohalobacter halophilus gen. nov., sp. nov., a moderately halophilic member of the family Balneolaceae.</title>
        <authorList>
            <person name="Xia J."/>
        </authorList>
    </citation>
    <scope>NUCLEOTIDE SEQUENCE</scope>
    <source>
        <strain evidence="7">WB101</strain>
    </source>
</reference>
<keyword evidence="2" id="KW-0479">Metal-binding</keyword>
<accession>A0ABS9KH60</accession>
<dbReference type="PROSITE" id="PS51379">
    <property type="entry name" value="4FE4S_FER_2"/>
    <property type="match status" value="1"/>
</dbReference>
<dbReference type="RefSeq" id="WP_237855550.1">
    <property type="nucleotide sequence ID" value="NZ_JAKLWS010000027.1"/>
</dbReference>
<keyword evidence="4" id="KW-0408">Iron</keyword>
<gene>
    <name evidence="7" type="ORF">L6773_16565</name>
</gene>
<evidence type="ECO:0000256" key="3">
    <source>
        <dbReference type="ARBA" id="ARBA00022982"/>
    </source>
</evidence>
<feature type="domain" description="4Fe-4S ferredoxin-type" evidence="6">
    <location>
        <begin position="58"/>
        <end position="87"/>
    </location>
</feature>
<keyword evidence="1" id="KW-0813">Transport</keyword>
<sequence length="100" mass="11196">MKLLKLPERLGLVNYRNQSKSDIKAHISVETDICNSTCPHKATTYTCPANCYTVDDEGVVHFQVEDCIECGTCMYACDQGAVSWEYPDPEIGRGVNWNFG</sequence>
<dbReference type="PANTHER" id="PTHR43082:SF3">
    <property type="entry name" value="FERREDOXIN-LIKE PROTEIN YDIT"/>
    <property type="match status" value="1"/>
</dbReference>
<evidence type="ECO:0000313" key="7">
    <source>
        <dbReference type="EMBL" id="MCG2590192.1"/>
    </source>
</evidence>
<keyword evidence="8" id="KW-1185">Reference proteome</keyword>
<evidence type="ECO:0000259" key="6">
    <source>
        <dbReference type="PROSITE" id="PS51379"/>
    </source>
</evidence>
<evidence type="ECO:0000256" key="5">
    <source>
        <dbReference type="ARBA" id="ARBA00023014"/>
    </source>
</evidence>
<dbReference type="InterPro" id="IPR012206">
    <property type="entry name" value="Fd_FixX"/>
</dbReference>
<organism evidence="7 8">
    <name type="scientific">Rhodohalobacter sulfatireducens</name>
    <dbReference type="NCBI Taxonomy" id="2911366"/>
    <lineage>
        <taxon>Bacteria</taxon>
        <taxon>Pseudomonadati</taxon>
        <taxon>Balneolota</taxon>
        <taxon>Balneolia</taxon>
        <taxon>Balneolales</taxon>
        <taxon>Balneolaceae</taxon>
        <taxon>Rhodohalobacter</taxon>
    </lineage>
</organism>
<reference evidence="7" key="1">
    <citation type="submission" date="2022-01" db="EMBL/GenBank/DDBJ databases">
        <authorList>
            <person name="Wang Y."/>
        </authorList>
    </citation>
    <scope>NUCLEOTIDE SEQUENCE</scope>
    <source>
        <strain evidence="7">WB101</strain>
    </source>
</reference>
<dbReference type="Gene3D" id="3.30.70.20">
    <property type="match status" value="1"/>
</dbReference>
<dbReference type="Pfam" id="PF00037">
    <property type="entry name" value="Fer4"/>
    <property type="match status" value="1"/>
</dbReference>
<evidence type="ECO:0000313" key="8">
    <source>
        <dbReference type="Proteomes" id="UP001165366"/>
    </source>
</evidence>
<evidence type="ECO:0000256" key="2">
    <source>
        <dbReference type="ARBA" id="ARBA00022723"/>
    </source>
</evidence>
<comment type="caution">
    <text evidence="7">The sequence shown here is derived from an EMBL/GenBank/DDBJ whole genome shotgun (WGS) entry which is preliminary data.</text>
</comment>